<name>A0ABT5D1S5_9BACT</name>
<feature type="chain" id="PRO_5046547756" description="DUF2066 domain-containing protein" evidence="1">
    <location>
        <begin position="29"/>
        <end position="336"/>
    </location>
</feature>
<proteinExistence type="predicted"/>
<dbReference type="Proteomes" id="UP001221838">
    <property type="component" value="Unassembled WGS sequence"/>
</dbReference>
<evidence type="ECO:0008006" key="4">
    <source>
        <dbReference type="Google" id="ProtNLM"/>
    </source>
</evidence>
<reference evidence="2 3" key="1">
    <citation type="submission" date="2022-11" db="EMBL/GenBank/DDBJ databases">
        <title>Minimal conservation of predation-associated metabolite biosynthetic gene clusters underscores biosynthetic potential of Myxococcota including descriptions for ten novel species: Archangium lansinium sp. nov., Myxococcus landrumus sp. nov., Nannocystis bai.</title>
        <authorList>
            <person name="Ahearne A."/>
            <person name="Stevens C."/>
            <person name="Dowd S."/>
        </authorList>
    </citation>
    <scope>NUCLEOTIDE SEQUENCE [LARGE SCALE GENOMIC DNA]</scope>
    <source>
        <strain evidence="2 3">NCWAL01</strain>
    </source>
</reference>
<feature type="signal peptide" evidence="1">
    <location>
        <begin position="1"/>
        <end position="28"/>
    </location>
</feature>
<dbReference type="EMBL" id="JAQNDM010000002">
    <property type="protein sequence ID" value="MDC0707609.1"/>
    <property type="molecule type" value="Genomic_DNA"/>
</dbReference>
<evidence type="ECO:0000313" key="2">
    <source>
        <dbReference type="EMBL" id="MDC0707609.1"/>
    </source>
</evidence>
<dbReference type="RefSeq" id="WP_272134844.1">
    <property type="nucleotide sequence ID" value="NZ_JAQNDM010000002.1"/>
</dbReference>
<evidence type="ECO:0000256" key="1">
    <source>
        <dbReference type="SAM" id="SignalP"/>
    </source>
</evidence>
<protein>
    <recommendedName>
        <fullName evidence="4">DUF2066 domain-containing protein</fullName>
    </recommendedName>
</protein>
<evidence type="ECO:0000313" key="3">
    <source>
        <dbReference type="Proteomes" id="UP001221838"/>
    </source>
</evidence>
<organism evidence="2 3">
    <name type="scientific">Stigmatella ashevillensis</name>
    <dbReference type="NCBI Taxonomy" id="2995309"/>
    <lineage>
        <taxon>Bacteria</taxon>
        <taxon>Pseudomonadati</taxon>
        <taxon>Myxococcota</taxon>
        <taxon>Myxococcia</taxon>
        <taxon>Myxococcales</taxon>
        <taxon>Cystobacterineae</taxon>
        <taxon>Archangiaceae</taxon>
        <taxon>Stigmatella</taxon>
    </lineage>
</organism>
<keyword evidence="3" id="KW-1185">Reference proteome</keyword>
<sequence>MLASTPLMRACAQVLGFFLALAALPAHAQEDWFASVYTPAGIEVRAEARVFSLFALLNRTGYDTGTLRREHPVPAWQYPPSRTRVREALSRADPAVAQRAQAFFDAHPVPLERYLAATVRMGDEDAPPEARELAGLEVLLDRVEEHWPVPALRAETFPDYRAAMRTYLPLLDEPWRRTHRLLRLPEGKPRLRLVVNLLDAEGQVYGFQTGQGAVLVVGPSRTPALEKVMWEYARTLLPARIGEQAQTRWAAGPALLREAQALGAKETTVGAYAVSLLSRALALSALAAPISAYEDAGREGYFGLQELAGSFDNPRPVDAWALEGLARVGSERPSRK</sequence>
<comment type="caution">
    <text evidence="2">The sequence shown here is derived from an EMBL/GenBank/DDBJ whole genome shotgun (WGS) entry which is preliminary data.</text>
</comment>
<gene>
    <name evidence="2" type="ORF">POL68_03920</name>
</gene>
<keyword evidence="1" id="KW-0732">Signal</keyword>
<accession>A0ABT5D1S5</accession>